<keyword evidence="1" id="KW-0812">Transmembrane</keyword>
<name>A0A8S1RM42_9CILI</name>
<keyword evidence="3" id="KW-1185">Reference proteome</keyword>
<evidence type="ECO:0008006" key="4">
    <source>
        <dbReference type="Google" id="ProtNLM"/>
    </source>
</evidence>
<evidence type="ECO:0000256" key="1">
    <source>
        <dbReference type="SAM" id="Phobius"/>
    </source>
</evidence>
<keyword evidence="1" id="KW-1133">Transmembrane helix</keyword>
<keyword evidence="1" id="KW-0472">Membrane</keyword>
<protein>
    <recommendedName>
        <fullName evidence="4">Transmembrane protein</fullName>
    </recommendedName>
</protein>
<comment type="caution">
    <text evidence="2">The sequence shown here is derived from an EMBL/GenBank/DDBJ whole genome shotgun (WGS) entry which is preliminary data.</text>
</comment>
<feature type="transmembrane region" description="Helical" evidence="1">
    <location>
        <begin position="31"/>
        <end position="53"/>
    </location>
</feature>
<organism evidence="2 3">
    <name type="scientific">Paramecium sonneborni</name>
    <dbReference type="NCBI Taxonomy" id="65129"/>
    <lineage>
        <taxon>Eukaryota</taxon>
        <taxon>Sar</taxon>
        <taxon>Alveolata</taxon>
        <taxon>Ciliophora</taxon>
        <taxon>Intramacronucleata</taxon>
        <taxon>Oligohymenophorea</taxon>
        <taxon>Peniculida</taxon>
        <taxon>Parameciidae</taxon>
        <taxon>Paramecium</taxon>
    </lineage>
</organism>
<reference evidence="2" key="1">
    <citation type="submission" date="2021-01" db="EMBL/GenBank/DDBJ databases">
        <authorList>
            <consortium name="Genoscope - CEA"/>
            <person name="William W."/>
        </authorList>
    </citation>
    <scope>NUCLEOTIDE SEQUENCE</scope>
</reference>
<dbReference type="AlphaFoldDB" id="A0A8S1RM42"/>
<feature type="transmembrane region" description="Helical" evidence="1">
    <location>
        <begin position="59"/>
        <end position="80"/>
    </location>
</feature>
<proteinExistence type="predicted"/>
<evidence type="ECO:0000313" key="3">
    <source>
        <dbReference type="Proteomes" id="UP000692954"/>
    </source>
</evidence>
<gene>
    <name evidence="2" type="ORF">PSON_ATCC_30995.1.T2160004</name>
</gene>
<sequence length="124" mass="14832">MLDQQIYEYHCLLNLKTVITNQLKIWKMKEIVIIFDLYVLIMTDIIIALISLFKYQLRMIQIYICINTIISSIILNNFILRHSLFFEFSRQLLQYQVNSNGIPLQLILLTQQKAVEINFTYQLI</sequence>
<dbReference type="Proteomes" id="UP000692954">
    <property type="component" value="Unassembled WGS sequence"/>
</dbReference>
<dbReference type="EMBL" id="CAJJDN010000216">
    <property type="protein sequence ID" value="CAD8129318.1"/>
    <property type="molecule type" value="Genomic_DNA"/>
</dbReference>
<accession>A0A8S1RM42</accession>
<evidence type="ECO:0000313" key="2">
    <source>
        <dbReference type="EMBL" id="CAD8129318.1"/>
    </source>
</evidence>